<reference evidence="1" key="2">
    <citation type="journal article" date="2015" name="Fish Shellfish Immunol.">
        <title>Early steps in the European eel (Anguilla anguilla)-Vibrio vulnificus interaction in the gills: Role of the RtxA13 toxin.</title>
        <authorList>
            <person name="Callol A."/>
            <person name="Pajuelo D."/>
            <person name="Ebbesson L."/>
            <person name="Teles M."/>
            <person name="MacKenzie S."/>
            <person name="Amaro C."/>
        </authorList>
    </citation>
    <scope>NUCLEOTIDE SEQUENCE</scope>
</reference>
<sequence length="31" mass="3648">MCIPEDHQQRETLSYSLLSLMILLRNSSQLK</sequence>
<dbReference type="EMBL" id="GBXM01027821">
    <property type="protein sequence ID" value="JAH80756.1"/>
    <property type="molecule type" value="Transcribed_RNA"/>
</dbReference>
<dbReference type="AlphaFoldDB" id="A0A0E9V696"/>
<evidence type="ECO:0000313" key="1">
    <source>
        <dbReference type="EMBL" id="JAH72743.1"/>
    </source>
</evidence>
<accession>A0A0E9V696</accession>
<name>A0A0E9V696_ANGAN</name>
<organism evidence="1">
    <name type="scientific">Anguilla anguilla</name>
    <name type="common">European freshwater eel</name>
    <name type="synonym">Muraena anguilla</name>
    <dbReference type="NCBI Taxonomy" id="7936"/>
    <lineage>
        <taxon>Eukaryota</taxon>
        <taxon>Metazoa</taxon>
        <taxon>Chordata</taxon>
        <taxon>Craniata</taxon>
        <taxon>Vertebrata</taxon>
        <taxon>Euteleostomi</taxon>
        <taxon>Actinopterygii</taxon>
        <taxon>Neopterygii</taxon>
        <taxon>Teleostei</taxon>
        <taxon>Anguilliformes</taxon>
        <taxon>Anguillidae</taxon>
        <taxon>Anguilla</taxon>
    </lineage>
</organism>
<proteinExistence type="predicted"/>
<reference evidence="1" key="1">
    <citation type="submission" date="2014-11" db="EMBL/GenBank/DDBJ databases">
        <authorList>
            <person name="Amaro Gonzalez C."/>
        </authorList>
    </citation>
    <scope>NUCLEOTIDE SEQUENCE</scope>
</reference>
<dbReference type="EMBL" id="GBXM01035834">
    <property type="protein sequence ID" value="JAH72743.1"/>
    <property type="molecule type" value="Transcribed_RNA"/>
</dbReference>
<protein>
    <submittedName>
        <fullName evidence="1">Uncharacterized protein</fullName>
    </submittedName>
</protein>